<dbReference type="PANTHER" id="PTHR22807:SF16">
    <property type="entry name" value="SAM-DEPENDENT MTASE RSMB_NOP-TYPE DOMAIN-CONTAINING PROTEIN"/>
    <property type="match status" value="1"/>
</dbReference>
<dbReference type="SUPFAM" id="SSF53335">
    <property type="entry name" value="S-adenosyl-L-methionine-dependent methyltransferases"/>
    <property type="match status" value="1"/>
</dbReference>
<dbReference type="OrthoDB" id="427002at2759"/>
<dbReference type="EMBL" id="AGNL01014185">
    <property type="protein sequence ID" value="EJK66827.1"/>
    <property type="molecule type" value="Genomic_DNA"/>
</dbReference>
<feature type="non-terminal residue" evidence="2">
    <location>
        <position position="286"/>
    </location>
</feature>
<dbReference type="Proteomes" id="UP000266841">
    <property type="component" value="Unassembled WGS sequence"/>
</dbReference>
<evidence type="ECO:0008006" key="4">
    <source>
        <dbReference type="Google" id="ProtNLM"/>
    </source>
</evidence>
<feature type="compositionally biased region" description="Basic and acidic residues" evidence="1">
    <location>
        <begin position="247"/>
        <end position="256"/>
    </location>
</feature>
<dbReference type="GO" id="GO:0001510">
    <property type="term" value="P:RNA methylation"/>
    <property type="evidence" value="ECO:0007669"/>
    <property type="project" value="InterPro"/>
</dbReference>
<organism evidence="2 3">
    <name type="scientific">Thalassiosira oceanica</name>
    <name type="common">Marine diatom</name>
    <dbReference type="NCBI Taxonomy" id="159749"/>
    <lineage>
        <taxon>Eukaryota</taxon>
        <taxon>Sar</taxon>
        <taxon>Stramenopiles</taxon>
        <taxon>Ochrophyta</taxon>
        <taxon>Bacillariophyta</taxon>
        <taxon>Coscinodiscophyceae</taxon>
        <taxon>Thalassiosirophycidae</taxon>
        <taxon>Thalassiosirales</taxon>
        <taxon>Thalassiosiraceae</taxon>
        <taxon>Thalassiosira</taxon>
    </lineage>
</organism>
<proteinExistence type="predicted"/>
<name>K0T8K8_THAOC</name>
<dbReference type="PANTHER" id="PTHR22807">
    <property type="entry name" value="NOP2 YEAST -RELATED NOL1/NOP2/FMU SUN DOMAIN-CONTAINING"/>
    <property type="match status" value="1"/>
</dbReference>
<dbReference type="AlphaFoldDB" id="K0T8K8"/>
<dbReference type="GO" id="GO:0008173">
    <property type="term" value="F:RNA methyltransferase activity"/>
    <property type="evidence" value="ECO:0007669"/>
    <property type="project" value="InterPro"/>
</dbReference>
<comment type="caution">
    <text evidence="2">The sequence shown here is derived from an EMBL/GenBank/DDBJ whole genome shotgun (WGS) entry which is preliminary data.</text>
</comment>
<accession>K0T8K8</accession>
<feature type="region of interest" description="Disordered" evidence="1">
    <location>
        <begin position="173"/>
        <end position="195"/>
    </location>
</feature>
<feature type="compositionally biased region" description="Acidic residues" evidence="1">
    <location>
        <begin position="185"/>
        <end position="195"/>
    </location>
</feature>
<dbReference type="eggNOG" id="KOG1122">
    <property type="taxonomic scope" value="Eukaryota"/>
</dbReference>
<reference evidence="2 3" key="1">
    <citation type="journal article" date="2012" name="Genome Biol.">
        <title>Genome and low-iron response of an oceanic diatom adapted to chronic iron limitation.</title>
        <authorList>
            <person name="Lommer M."/>
            <person name="Specht M."/>
            <person name="Roy A.S."/>
            <person name="Kraemer L."/>
            <person name="Andreson R."/>
            <person name="Gutowska M.A."/>
            <person name="Wolf J."/>
            <person name="Bergner S.V."/>
            <person name="Schilhabel M.B."/>
            <person name="Klostermeier U.C."/>
            <person name="Beiko R.G."/>
            <person name="Rosenstiel P."/>
            <person name="Hippler M."/>
            <person name="Laroche J."/>
        </authorList>
    </citation>
    <scope>NUCLEOTIDE SEQUENCE [LARGE SCALE GENOMIC DNA]</scope>
    <source>
        <strain evidence="2 3">CCMP1005</strain>
    </source>
</reference>
<feature type="compositionally biased region" description="Basic residues" evidence="1">
    <location>
        <begin position="229"/>
        <end position="246"/>
    </location>
</feature>
<evidence type="ECO:0000256" key="1">
    <source>
        <dbReference type="SAM" id="MobiDB-lite"/>
    </source>
</evidence>
<dbReference type="Gene3D" id="3.40.50.150">
    <property type="entry name" value="Vaccinia Virus protein VP39"/>
    <property type="match status" value="1"/>
</dbReference>
<sequence length="286" mass="31991">MPLKWRYVRLNPRFDRDETLELLKSEIEASNTTTVDNEDEVDFLISVPWLRSSQHGFEFFAIPEEFGLNKSESFQSGRIYGMDATSGAAVAALLFDMFDRDKKDADGKGCESVKDRPAKTLRVLDMCCAPGLKLCMLADLAPRNSLVEGVDISAQRMDLCKKIVTKYQFPSFSAPGEEGASQEGGNDEGASDDSVDINMYCTDATRFDPHAMHGLVFNSQMTRQEIKSRRGKRKRMNKSARAREKRRLLDVQRKAESLAPKVPTQDLTKGEDRMAAPMAPHASPTP</sequence>
<feature type="region of interest" description="Disordered" evidence="1">
    <location>
        <begin position="218"/>
        <end position="286"/>
    </location>
</feature>
<evidence type="ECO:0000313" key="2">
    <source>
        <dbReference type="EMBL" id="EJK66827.1"/>
    </source>
</evidence>
<protein>
    <recommendedName>
        <fullName evidence="4">Methyltransferase domain-containing protein</fullName>
    </recommendedName>
</protein>
<dbReference type="InterPro" id="IPR023267">
    <property type="entry name" value="RCMT"/>
</dbReference>
<evidence type="ECO:0000313" key="3">
    <source>
        <dbReference type="Proteomes" id="UP000266841"/>
    </source>
</evidence>
<dbReference type="InterPro" id="IPR029063">
    <property type="entry name" value="SAM-dependent_MTases_sf"/>
</dbReference>
<gene>
    <name evidence="2" type="ORF">THAOC_12211</name>
</gene>
<keyword evidence="3" id="KW-1185">Reference proteome</keyword>
<dbReference type="OMA" id="MHEGITR"/>